<dbReference type="RefSeq" id="WP_377343173.1">
    <property type="nucleotide sequence ID" value="NZ_JBHLUE010000026.1"/>
</dbReference>
<comment type="caution">
    <text evidence="2">The sequence shown here is derived from an EMBL/GenBank/DDBJ whole genome shotgun (WGS) entry which is preliminary data.</text>
</comment>
<dbReference type="Gene3D" id="2.60.120.10">
    <property type="entry name" value="Jelly Rolls"/>
    <property type="match status" value="1"/>
</dbReference>
<keyword evidence="3" id="KW-1185">Reference proteome</keyword>
<dbReference type="SUPFAM" id="SSF51182">
    <property type="entry name" value="RmlC-like cupins"/>
    <property type="match status" value="1"/>
</dbReference>
<evidence type="ECO:0000313" key="2">
    <source>
        <dbReference type="EMBL" id="MFC0567828.1"/>
    </source>
</evidence>
<evidence type="ECO:0000313" key="3">
    <source>
        <dbReference type="Proteomes" id="UP001589894"/>
    </source>
</evidence>
<dbReference type="Pfam" id="PF07883">
    <property type="entry name" value="Cupin_2"/>
    <property type="match status" value="1"/>
</dbReference>
<evidence type="ECO:0000259" key="1">
    <source>
        <dbReference type="Pfam" id="PF07883"/>
    </source>
</evidence>
<reference evidence="2 3" key="1">
    <citation type="submission" date="2024-09" db="EMBL/GenBank/DDBJ databases">
        <authorList>
            <person name="Sun Q."/>
            <person name="Mori K."/>
        </authorList>
    </citation>
    <scope>NUCLEOTIDE SEQUENCE [LARGE SCALE GENOMIC DNA]</scope>
    <source>
        <strain evidence="2 3">TBRC 2205</strain>
    </source>
</reference>
<protein>
    <submittedName>
        <fullName evidence="2">Cupin domain-containing protein</fullName>
    </submittedName>
</protein>
<dbReference type="Proteomes" id="UP001589894">
    <property type="component" value="Unassembled WGS sequence"/>
</dbReference>
<sequence>MTSFASFGPPVDGAPGYRVVAGPGQALDRLLLVAGRLVAAEEGPVHLHRGEEILHVLSGRLLVRIGDLRRECGPGEVVAVPADTWHGYRALTDTVLEVVAEQHIGTVFPVGGGQLEVYRADMPWGRTPPTGQPWTSDTEISEILASLDRTV</sequence>
<gene>
    <name evidence="2" type="ORF">ACFFHU_27265</name>
</gene>
<dbReference type="InterPro" id="IPR011051">
    <property type="entry name" value="RmlC_Cupin_sf"/>
</dbReference>
<proteinExistence type="predicted"/>
<dbReference type="EMBL" id="JBHLUE010000026">
    <property type="protein sequence ID" value="MFC0567828.1"/>
    <property type="molecule type" value="Genomic_DNA"/>
</dbReference>
<accession>A0ABV6P6C0</accession>
<feature type="domain" description="Cupin type-2" evidence="1">
    <location>
        <begin position="41"/>
        <end position="99"/>
    </location>
</feature>
<organism evidence="2 3">
    <name type="scientific">Plantactinospora siamensis</name>
    <dbReference type="NCBI Taxonomy" id="555372"/>
    <lineage>
        <taxon>Bacteria</taxon>
        <taxon>Bacillati</taxon>
        <taxon>Actinomycetota</taxon>
        <taxon>Actinomycetes</taxon>
        <taxon>Micromonosporales</taxon>
        <taxon>Micromonosporaceae</taxon>
        <taxon>Plantactinospora</taxon>
    </lineage>
</organism>
<name>A0ABV6P6C0_9ACTN</name>
<dbReference type="InterPro" id="IPR014710">
    <property type="entry name" value="RmlC-like_jellyroll"/>
</dbReference>
<dbReference type="InterPro" id="IPR013096">
    <property type="entry name" value="Cupin_2"/>
</dbReference>